<dbReference type="Pfam" id="PF03788">
    <property type="entry name" value="LrgA"/>
    <property type="match status" value="1"/>
</dbReference>
<keyword evidence="2" id="KW-1003">Cell membrane</keyword>
<dbReference type="RefSeq" id="WP_121671581.1">
    <property type="nucleotide sequence ID" value="NZ_BMXM01000002.1"/>
</dbReference>
<evidence type="ECO:0000256" key="2">
    <source>
        <dbReference type="ARBA" id="ARBA00022475"/>
    </source>
</evidence>
<keyword evidence="3 7" id="KW-0812">Transmembrane</keyword>
<evidence type="ECO:0000256" key="6">
    <source>
        <dbReference type="SAM" id="MobiDB-lite"/>
    </source>
</evidence>
<dbReference type="AlphaFoldDB" id="A0A3L6ZZQ0"/>
<comment type="subcellular location">
    <subcellularLocation>
        <location evidence="1">Cell membrane</location>
        <topology evidence="1">Multi-pass membrane protein</topology>
    </subcellularLocation>
</comment>
<feature type="transmembrane region" description="Helical" evidence="7">
    <location>
        <begin position="36"/>
        <end position="60"/>
    </location>
</feature>
<keyword evidence="5 7" id="KW-0472">Membrane</keyword>
<protein>
    <submittedName>
        <fullName evidence="8">CidA/LrgA family protein</fullName>
    </submittedName>
</protein>
<feature type="transmembrane region" description="Helical" evidence="7">
    <location>
        <begin position="66"/>
        <end position="85"/>
    </location>
</feature>
<proteinExistence type="predicted"/>
<sequence>MTGGGVRRQVAAPTPPEAPTARVQERRQPRERVRTVARAAAGILLLIACYASGEFLAGWLRLPVPGSVIGMVIMFVVLCLQPAQISDRIVVPISEKLVSLIPFLLVPAAVGIVAHIPEVVRDAPALITAVVGGWLATILVTALAAKYLLGRIRRKG</sequence>
<reference evidence="8 9" key="1">
    <citation type="submission" date="2018-10" db="EMBL/GenBank/DDBJ databases">
        <authorList>
            <person name="Li J."/>
        </authorList>
    </citation>
    <scope>NUCLEOTIDE SEQUENCE [LARGE SCALE GENOMIC DNA]</scope>
    <source>
        <strain evidence="8 9">CCTCC AB209002</strain>
    </source>
</reference>
<evidence type="ECO:0000256" key="4">
    <source>
        <dbReference type="ARBA" id="ARBA00022989"/>
    </source>
</evidence>
<feature type="transmembrane region" description="Helical" evidence="7">
    <location>
        <begin position="97"/>
        <end position="117"/>
    </location>
</feature>
<evidence type="ECO:0000256" key="5">
    <source>
        <dbReference type="ARBA" id="ARBA00023136"/>
    </source>
</evidence>
<dbReference type="GO" id="GO:0005886">
    <property type="term" value="C:plasma membrane"/>
    <property type="evidence" value="ECO:0007669"/>
    <property type="project" value="UniProtKB-SubCell"/>
</dbReference>
<gene>
    <name evidence="8" type="ORF">D9V29_01645</name>
</gene>
<dbReference type="EMBL" id="RCUV01000002">
    <property type="protein sequence ID" value="RLP73417.1"/>
    <property type="molecule type" value="Genomic_DNA"/>
</dbReference>
<dbReference type="OrthoDB" id="3176438at2"/>
<dbReference type="PANTHER" id="PTHR33931:SF2">
    <property type="entry name" value="HOLIN-LIKE PROTEIN CIDA"/>
    <property type="match status" value="1"/>
</dbReference>
<comment type="caution">
    <text evidence="8">The sequence shown here is derived from an EMBL/GenBank/DDBJ whole genome shotgun (WGS) entry which is preliminary data.</text>
</comment>
<evidence type="ECO:0000256" key="3">
    <source>
        <dbReference type="ARBA" id="ARBA00022692"/>
    </source>
</evidence>
<dbReference type="Proteomes" id="UP000270299">
    <property type="component" value="Unassembled WGS sequence"/>
</dbReference>
<keyword evidence="4 7" id="KW-1133">Transmembrane helix</keyword>
<dbReference type="InterPro" id="IPR005538">
    <property type="entry name" value="LrgA/CidA"/>
</dbReference>
<evidence type="ECO:0000313" key="8">
    <source>
        <dbReference type="EMBL" id="RLP73417.1"/>
    </source>
</evidence>
<accession>A0A3L6ZZQ0</accession>
<evidence type="ECO:0000256" key="1">
    <source>
        <dbReference type="ARBA" id="ARBA00004651"/>
    </source>
</evidence>
<evidence type="ECO:0000313" key="9">
    <source>
        <dbReference type="Proteomes" id="UP000270299"/>
    </source>
</evidence>
<evidence type="ECO:0000256" key="7">
    <source>
        <dbReference type="SAM" id="Phobius"/>
    </source>
</evidence>
<feature type="transmembrane region" description="Helical" evidence="7">
    <location>
        <begin position="123"/>
        <end position="149"/>
    </location>
</feature>
<feature type="region of interest" description="Disordered" evidence="6">
    <location>
        <begin position="1"/>
        <end position="29"/>
    </location>
</feature>
<keyword evidence="9" id="KW-1185">Reference proteome</keyword>
<name>A0A3L6ZZQ0_9MICO</name>
<dbReference type="PANTHER" id="PTHR33931">
    <property type="entry name" value="HOLIN-LIKE PROTEIN CIDA-RELATED"/>
    <property type="match status" value="1"/>
</dbReference>
<organism evidence="8 9">
    <name type="scientific">Mycetocola manganoxydans</name>
    <dbReference type="NCBI Taxonomy" id="699879"/>
    <lineage>
        <taxon>Bacteria</taxon>
        <taxon>Bacillati</taxon>
        <taxon>Actinomycetota</taxon>
        <taxon>Actinomycetes</taxon>
        <taxon>Micrococcales</taxon>
        <taxon>Microbacteriaceae</taxon>
        <taxon>Mycetocola</taxon>
    </lineage>
</organism>